<gene>
    <name evidence="10" type="ORF">RM779_18580</name>
</gene>
<evidence type="ECO:0000256" key="2">
    <source>
        <dbReference type="ARBA" id="ARBA00022448"/>
    </source>
</evidence>
<feature type="transmembrane region" description="Helical" evidence="9">
    <location>
        <begin position="127"/>
        <end position="148"/>
    </location>
</feature>
<feature type="transmembrane region" description="Helical" evidence="9">
    <location>
        <begin position="49"/>
        <end position="69"/>
    </location>
</feature>
<evidence type="ECO:0000256" key="5">
    <source>
        <dbReference type="ARBA" id="ARBA00022989"/>
    </source>
</evidence>
<evidence type="ECO:0000256" key="9">
    <source>
        <dbReference type="SAM" id="Phobius"/>
    </source>
</evidence>
<accession>A0ABU2S915</accession>
<feature type="region of interest" description="Disordered" evidence="8">
    <location>
        <begin position="325"/>
        <end position="352"/>
    </location>
</feature>
<protein>
    <recommendedName>
        <fullName evidence="12">MFS transporter</fullName>
    </recommendedName>
</protein>
<feature type="compositionally biased region" description="Low complexity" evidence="8">
    <location>
        <begin position="330"/>
        <end position="344"/>
    </location>
</feature>
<organism evidence="10 11">
    <name type="scientific">Streptomyces johnsoniae</name>
    <dbReference type="NCBI Taxonomy" id="3075532"/>
    <lineage>
        <taxon>Bacteria</taxon>
        <taxon>Bacillati</taxon>
        <taxon>Actinomycetota</taxon>
        <taxon>Actinomycetes</taxon>
        <taxon>Kitasatosporales</taxon>
        <taxon>Streptomycetaceae</taxon>
        <taxon>Streptomyces</taxon>
    </lineage>
</organism>
<keyword evidence="4 9" id="KW-0812">Transmembrane</keyword>
<proteinExistence type="predicted"/>
<dbReference type="SUPFAM" id="SSF103473">
    <property type="entry name" value="MFS general substrate transporter"/>
    <property type="match status" value="1"/>
</dbReference>
<comment type="caution">
    <text evidence="10">The sequence shown here is derived from an EMBL/GenBank/DDBJ whole genome shotgun (WGS) entry which is preliminary data.</text>
</comment>
<keyword evidence="3" id="KW-1003">Cell membrane</keyword>
<evidence type="ECO:0000256" key="8">
    <source>
        <dbReference type="SAM" id="MobiDB-lite"/>
    </source>
</evidence>
<sequence>MVLLLALGPFLLPEYRNPEGGRVDLASSLLSLAAVLAVIYGLKEVAKHGLQPVPSAAILAGVLVGYVFIRRQRTLEHPLLDVRLFANRAFSASLSTLLLTVMFLMGVQFVVAQFLQSVLELSPLRAGLWLLPAVLSGMVAALAASAIMGKVRPAYVFGAGMVLAAVGFAVLWGVSASSGPGLVMFASVLMFAGLAPVSALGIDMIVGAAPPDQAGPAAAISETSNEFGGALGIAVIGSIGTAVYRGQMDQDYPDGVPAGAEDTLASALEAAARLPDQAGETLATAAREAFARGLQVNSFVAAPLMLLMALAVSFLLRQIKPAAAEEEAAAEPAPGAETSSAAPGLQEEPAKS</sequence>
<feature type="transmembrane region" description="Helical" evidence="9">
    <location>
        <begin position="181"/>
        <end position="202"/>
    </location>
</feature>
<dbReference type="EMBL" id="JAVREV010000010">
    <property type="protein sequence ID" value="MDT0444590.1"/>
    <property type="molecule type" value="Genomic_DNA"/>
</dbReference>
<dbReference type="Proteomes" id="UP001183615">
    <property type="component" value="Unassembled WGS sequence"/>
</dbReference>
<keyword evidence="5 9" id="KW-1133">Transmembrane helix</keyword>
<evidence type="ECO:0000313" key="10">
    <source>
        <dbReference type="EMBL" id="MDT0444590.1"/>
    </source>
</evidence>
<reference evidence="11" key="1">
    <citation type="submission" date="2023-07" db="EMBL/GenBank/DDBJ databases">
        <title>30 novel species of actinomycetes from the DSMZ collection.</title>
        <authorList>
            <person name="Nouioui I."/>
        </authorList>
    </citation>
    <scope>NUCLEOTIDE SEQUENCE [LARGE SCALE GENOMIC DNA]</scope>
    <source>
        <strain evidence="11">DSM 41886</strain>
    </source>
</reference>
<keyword evidence="7" id="KW-0046">Antibiotic resistance</keyword>
<dbReference type="PANTHER" id="PTHR42718">
    <property type="entry name" value="MAJOR FACILITATOR SUPERFAMILY MULTIDRUG TRANSPORTER MFSC"/>
    <property type="match status" value="1"/>
</dbReference>
<keyword evidence="6 9" id="KW-0472">Membrane</keyword>
<evidence type="ECO:0000256" key="3">
    <source>
        <dbReference type="ARBA" id="ARBA00022475"/>
    </source>
</evidence>
<evidence type="ECO:0000256" key="1">
    <source>
        <dbReference type="ARBA" id="ARBA00004651"/>
    </source>
</evidence>
<keyword evidence="11" id="KW-1185">Reference proteome</keyword>
<dbReference type="PANTHER" id="PTHR42718:SF47">
    <property type="entry name" value="METHYL VIOLOGEN RESISTANCE PROTEIN SMVA"/>
    <property type="match status" value="1"/>
</dbReference>
<keyword evidence="2" id="KW-0813">Transport</keyword>
<comment type="subcellular location">
    <subcellularLocation>
        <location evidence="1">Cell membrane</location>
        <topology evidence="1">Multi-pass membrane protein</topology>
    </subcellularLocation>
</comment>
<evidence type="ECO:0000256" key="6">
    <source>
        <dbReference type="ARBA" id="ARBA00023136"/>
    </source>
</evidence>
<evidence type="ECO:0000256" key="7">
    <source>
        <dbReference type="ARBA" id="ARBA00023251"/>
    </source>
</evidence>
<feature type="transmembrane region" description="Helical" evidence="9">
    <location>
        <begin position="89"/>
        <end position="115"/>
    </location>
</feature>
<feature type="transmembrane region" description="Helical" evidence="9">
    <location>
        <begin position="154"/>
        <end position="174"/>
    </location>
</feature>
<evidence type="ECO:0000256" key="4">
    <source>
        <dbReference type="ARBA" id="ARBA00022692"/>
    </source>
</evidence>
<feature type="transmembrane region" description="Helical" evidence="9">
    <location>
        <begin position="296"/>
        <end position="316"/>
    </location>
</feature>
<evidence type="ECO:0000313" key="11">
    <source>
        <dbReference type="Proteomes" id="UP001183615"/>
    </source>
</evidence>
<dbReference type="Gene3D" id="1.20.1250.20">
    <property type="entry name" value="MFS general substrate transporter like domains"/>
    <property type="match status" value="1"/>
</dbReference>
<feature type="transmembrane region" description="Helical" evidence="9">
    <location>
        <begin position="26"/>
        <end position="42"/>
    </location>
</feature>
<name>A0ABU2S915_9ACTN</name>
<evidence type="ECO:0008006" key="12">
    <source>
        <dbReference type="Google" id="ProtNLM"/>
    </source>
</evidence>
<dbReference type="InterPro" id="IPR036259">
    <property type="entry name" value="MFS_trans_sf"/>
</dbReference>